<evidence type="ECO:0000313" key="6">
    <source>
        <dbReference type="Proteomes" id="UP000237144"/>
    </source>
</evidence>
<gene>
    <name evidence="5" type="ORF">BMF94_2111</name>
</gene>
<feature type="active site" description="Schiff-base intermediate with substrate" evidence="3">
    <location>
        <position position="183"/>
    </location>
</feature>
<keyword evidence="1 2" id="KW-0456">Lyase</keyword>
<dbReference type="PANTHER" id="PTHR12128:SF66">
    <property type="entry name" value="4-HYDROXY-2-OXOGLUTARATE ALDOLASE, MITOCHONDRIAL"/>
    <property type="match status" value="1"/>
</dbReference>
<dbReference type="CDD" id="cd00408">
    <property type="entry name" value="DHDPS-like"/>
    <property type="match status" value="1"/>
</dbReference>
<comment type="caution">
    <text evidence="5">The sequence shown here is derived from an EMBL/GenBank/DDBJ whole genome shotgun (WGS) entry which is preliminary data.</text>
</comment>
<dbReference type="STRING" id="741276.A0A2S5BDK2"/>
<dbReference type="Pfam" id="PF00701">
    <property type="entry name" value="DHDPS"/>
    <property type="match status" value="1"/>
</dbReference>
<dbReference type="GO" id="GO:0008840">
    <property type="term" value="F:4-hydroxy-tetrahydrodipicolinate synthase activity"/>
    <property type="evidence" value="ECO:0007669"/>
    <property type="project" value="UniProtKB-EC"/>
</dbReference>
<evidence type="ECO:0000256" key="3">
    <source>
        <dbReference type="PIRSR" id="PIRSR001365-1"/>
    </source>
</evidence>
<evidence type="ECO:0000256" key="4">
    <source>
        <dbReference type="PIRSR" id="PIRSR001365-2"/>
    </source>
</evidence>
<dbReference type="PIRSF" id="PIRSF001365">
    <property type="entry name" value="DHDPS"/>
    <property type="match status" value="1"/>
</dbReference>
<protein>
    <submittedName>
        <fullName evidence="5">Putative 4-hydroxy-tetrahydrodipicolinate synthase</fullName>
        <ecNumber evidence="5">4.3.3.7</ecNumber>
    </submittedName>
</protein>
<evidence type="ECO:0000256" key="1">
    <source>
        <dbReference type="ARBA" id="ARBA00023239"/>
    </source>
</evidence>
<dbReference type="EC" id="4.3.3.7" evidence="5"/>
<keyword evidence="6" id="KW-1185">Reference proteome</keyword>
<organism evidence="5 6">
    <name type="scientific">Rhodotorula taiwanensis</name>
    <dbReference type="NCBI Taxonomy" id="741276"/>
    <lineage>
        <taxon>Eukaryota</taxon>
        <taxon>Fungi</taxon>
        <taxon>Dikarya</taxon>
        <taxon>Basidiomycota</taxon>
        <taxon>Pucciniomycotina</taxon>
        <taxon>Microbotryomycetes</taxon>
        <taxon>Sporidiobolales</taxon>
        <taxon>Sporidiobolaceae</taxon>
        <taxon>Rhodotorula</taxon>
    </lineage>
</organism>
<name>A0A2S5BDK2_9BASI</name>
<proteinExistence type="inferred from homology"/>
<dbReference type="Proteomes" id="UP000237144">
    <property type="component" value="Unassembled WGS sequence"/>
</dbReference>
<dbReference type="SUPFAM" id="SSF51569">
    <property type="entry name" value="Aldolase"/>
    <property type="match status" value="1"/>
</dbReference>
<comment type="similarity">
    <text evidence="2">Belongs to the DapA family.</text>
</comment>
<dbReference type="PRINTS" id="PR00146">
    <property type="entry name" value="DHPICSNTHASE"/>
</dbReference>
<dbReference type="EMBL" id="PJQD01000021">
    <property type="protein sequence ID" value="POY74838.1"/>
    <property type="molecule type" value="Genomic_DNA"/>
</dbReference>
<dbReference type="Gene3D" id="3.20.20.70">
    <property type="entry name" value="Aldolase class I"/>
    <property type="match status" value="1"/>
</dbReference>
<reference evidence="5 6" key="1">
    <citation type="journal article" date="2018" name="Front. Microbiol.">
        <title>Prospects for Fungal Bioremediation of Acidic Radioactive Waste Sites: Characterization and Genome Sequence of Rhodotorula taiwanensis MD1149.</title>
        <authorList>
            <person name="Tkavc R."/>
            <person name="Matrosova V.Y."/>
            <person name="Grichenko O.E."/>
            <person name="Gostincar C."/>
            <person name="Volpe R.P."/>
            <person name="Klimenkova P."/>
            <person name="Gaidamakova E.K."/>
            <person name="Zhou C.E."/>
            <person name="Stewart B.J."/>
            <person name="Lyman M.G."/>
            <person name="Malfatti S.A."/>
            <person name="Rubinfeld B."/>
            <person name="Courtot M."/>
            <person name="Singh J."/>
            <person name="Dalgard C.L."/>
            <person name="Hamilton T."/>
            <person name="Frey K.G."/>
            <person name="Gunde-Cimerman N."/>
            <person name="Dugan L."/>
            <person name="Daly M.J."/>
        </authorList>
    </citation>
    <scope>NUCLEOTIDE SEQUENCE [LARGE SCALE GENOMIC DNA]</scope>
    <source>
        <strain evidence="5 6">MD1149</strain>
    </source>
</reference>
<dbReference type="SMART" id="SM01130">
    <property type="entry name" value="DHDPS"/>
    <property type="match status" value="1"/>
</dbReference>
<evidence type="ECO:0000256" key="2">
    <source>
        <dbReference type="PIRNR" id="PIRNR001365"/>
    </source>
</evidence>
<dbReference type="AlphaFoldDB" id="A0A2S5BDK2"/>
<feature type="active site" description="Proton donor/acceptor" evidence="3">
    <location>
        <position position="153"/>
    </location>
</feature>
<sequence>MPNAAATSNRFGRMVPKGVYAPLITPFNADQSIDFETFKRHVQYVAGAGVGIVALGSMGESVHLTHSERNDLVVAAREALDADASLKDIPLVVGTGATSTFETIQLTKEAGERGADFAMVIAPGYFAGAMSKKALKQYFVDVAEASPIPIIVYNYPGAAAGIDIDSDLMTEIAAASSNIAGCKLTCGSVGKLTRLTYLRDDFAVLGGFVDFLGPSLLAGAAGGITGTANVAPKTCLKLYKDTVAALSGQGNVSLQSAQQLQGVVSRADWTLQKVGISGTKYALEQLRGYGGVPRTPLLPLDEADGKGKKLLEDLQEILTIEKTL</sequence>
<dbReference type="PANTHER" id="PTHR12128">
    <property type="entry name" value="DIHYDRODIPICOLINATE SYNTHASE"/>
    <property type="match status" value="1"/>
</dbReference>
<accession>A0A2S5BDK2</accession>
<evidence type="ECO:0000313" key="5">
    <source>
        <dbReference type="EMBL" id="POY74838.1"/>
    </source>
</evidence>
<dbReference type="InterPro" id="IPR002220">
    <property type="entry name" value="DapA-like"/>
</dbReference>
<dbReference type="OrthoDB" id="191315at2759"/>
<dbReference type="InterPro" id="IPR013785">
    <property type="entry name" value="Aldolase_TIM"/>
</dbReference>
<feature type="binding site" evidence="4">
    <location>
        <position position="224"/>
    </location>
    <ligand>
        <name>pyruvate</name>
        <dbReference type="ChEBI" id="CHEBI:15361"/>
    </ligand>
</feature>